<dbReference type="EMBL" id="ML220112">
    <property type="protein sequence ID" value="TGZ85259.1"/>
    <property type="molecule type" value="Genomic_DNA"/>
</dbReference>
<evidence type="ECO:0000313" key="4">
    <source>
        <dbReference type="Proteomes" id="UP000298138"/>
    </source>
</evidence>
<dbReference type="GO" id="GO:0005737">
    <property type="term" value="C:cytoplasm"/>
    <property type="evidence" value="ECO:0007669"/>
    <property type="project" value="TreeGrafter"/>
</dbReference>
<proteinExistence type="inferred from homology"/>
<sequence length="376" mass="43301">MPGSRSSSPTLGPAKTIDEIFPPVTKAHILNCSYPRWHSNYRSLTPKTRIIPLTPEFISYIREDGIILPSDEEQITELSDSEDENSVNGNDSDSESAPLSPPDKRFPELHQQIKDIISELGGRIIPKLNWSSPKDAVFMSLTNTMECRTPGEIYLLLKSSDFVTHDLEHAFDDCIDTPLLVGEEEVEMRDIAYSLVLRKWFKINPSMEFRCFVRGRKLLAVSQRELNYFKFLEDMKEELTGLIEEFFDTKLKDTFPDDSFVFDVYIPATEEGKKRVWLIDINPFAHRTDPILFSWLEILEMPYESDDTEVKVRFVKEGDPEAYAFNTPKFSASKMPKEVVEAGLQGEEAVWEFAQRWRGVMESMEKAREERQASNS</sequence>
<dbReference type="PANTHER" id="PTHR15323">
    <property type="entry name" value="D123 PROTEIN"/>
    <property type="match status" value="1"/>
</dbReference>
<keyword evidence="4" id="KW-1185">Reference proteome</keyword>
<dbReference type="Proteomes" id="UP000298138">
    <property type="component" value="Unassembled WGS sequence"/>
</dbReference>
<dbReference type="Pfam" id="PF07065">
    <property type="entry name" value="D123"/>
    <property type="match status" value="1"/>
</dbReference>
<dbReference type="OrthoDB" id="360540at2759"/>
<protein>
    <submittedName>
        <fullName evidence="3">D123-domain-containing protein</fullName>
    </submittedName>
</protein>
<dbReference type="PANTHER" id="PTHR15323:SF6">
    <property type="entry name" value="CELL DIVISION CYCLE PROTEIN 123 HOMOLOG"/>
    <property type="match status" value="1"/>
</dbReference>
<dbReference type="STRING" id="341454.A0A4S2N7D0"/>
<accession>A0A4S2N7D0</accession>
<comment type="similarity">
    <text evidence="1">Belongs to the CDC123 family.</text>
</comment>
<organism evidence="3 4">
    <name type="scientific">Ascodesmis nigricans</name>
    <dbReference type="NCBI Taxonomy" id="341454"/>
    <lineage>
        <taxon>Eukaryota</taxon>
        <taxon>Fungi</taxon>
        <taxon>Dikarya</taxon>
        <taxon>Ascomycota</taxon>
        <taxon>Pezizomycotina</taxon>
        <taxon>Pezizomycetes</taxon>
        <taxon>Pezizales</taxon>
        <taxon>Ascodesmidaceae</taxon>
        <taxon>Ascodesmis</taxon>
    </lineage>
</organism>
<evidence type="ECO:0000313" key="3">
    <source>
        <dbReference type="EMBL" id="TGZ85259.1"/>
    </source>
</evidence>
<feature type="compositionally biased region" description="Polar residues" evidence="2">
    <location>
        <begin position="86"/>
        <end position="97"/>
    </location>
</feature>
<name>A0A4S2N7D0_9PEZI</name>
<evidence type="ECO:0000256" key="2">
    <source>
        <dbReference type="SAM" id="MobiDB-lite"/>
    </source>
</evidence>
<dbReference type="InterPro" id="IPR009772">
    <property type="entry name" value="CDC123"/>
</dbReference>
<dbReference type="FunCoup" id="A0A4S2N7D0">
    <property type="interactions" value="733"/>
</dbReference>
<feature type="compositionally biased region" description="Acidic residues" evidence="2">
    <location>
        <begin position="75"/>
        <end position="85"/>
    </location>
</feature>
<gene>
    <name evidence="3" type="ORF">EX30DRAFT_337647</name>
</gene>
<dbReference type="InParanoid" id="A0A4S2N7D0"/>
<evidence type="ECO:0000256" key="1">
    <source>
        <dbReference type="ARBA" id="ARBA00011047"/>
    </source>
</evidence>
<reference evidence="3 4" key="1">
    <citation type="submission" date="2019-04" db="EMBL/GenBank/DDBJ databases">
        <title>Comparative genomics and transcriptomics to analyze fruiting body development in filamentous ascomycetes.</title>
        <authorList>
            <consortium name="DOE Joint Genome Institute"/>
            <person name="Lutkenhaus R."/>
            <person name="Traeger S."/>
            <person name="Breuer J."/>
            <person name="Kuo A."/>
            <person name="Lipzen A."/>
            <person name="Pangilinan J."/>
            <person name="Dilworth D."/>
            <person name="Sandor L."/>
            <person name="Poggeler S."/>
            <person name="Barry K."/>
            <person name="Grigoriev I.V."/>
            <person name="Nowrousian M."/>
        </authorList>
    </citation>
    <scope>NUCLEOTIDE SEQUENCE [LARGE SCALE GENOMIC DNA]</scope>
    <source>
        <strain evidence="3 4">CBS 389.68</strain>
    </source>
</reference>
<dbReference type="AlphaFoldDB" id="A0A4S2N7D0"/>
<feature type="region of interest" description="Disordered" evidence="2">
    <location>
        <begin position="75"/>
        <end position="105"/>
    </location>
</feature>